<dbReference type="EMBL" id="AP018150">
    <property type="protein sequence ID" value="BBE09283.1"/>
    <property type="molecule type" value="Genomic_DNA"/>
</dbReference>
<dbReference type="PANTHER" id="PTHR13504:SF38">
    <property type="entry name" value="FIDO DOMAIN-CONTAINING PROTEIN"/>
    <property type="match status" value="1"/>
</dbReference>
<reference evidence="1 2" key="1">
    <citation type="journal article" date="2018" name="Microbes Environ.">
        <title>Comparative Genomic Insights into Endofungal Lifestyles of Two Bacterial Endosymbionts, Mycoavidus cysteinexigens and Burkholderia rhizoxinica.</title>
        <authorList>
            <person name="Sharmin D."/>
            <person name="Guo Y."/>
            <person name="Nishizawa T."/>
            <person name="Ohshima S."/>
            <person name="Sato Y."/>
            <person name="Takashima Y."/>
            <person name="Narisawa K."/>
            <person name="Ohta H."/>
        </authorList>
    </citation>
    <scope>NUCLEOTIDE SEQUENCE [LARGE SCALE GENOMIC DNA]</scope>
    <source>
        <strain evidence="1 2">B1-EB</strain>
    </source>
</reference>
<accession>A0A2Z6EUY6</accession>
<sequence length="513" mass="58663">MPNWIGYRWLANRYNIEPAQPFRIDSQLAKARSTQLVGHYTHEFYPAHFKLADTFPSHMTFALKREGVHLEFLSRLFEVLPVSELDAWINSEPSGQYARRTGFFYEWLTGRLLSFGGVSVGNYINALDEELYLTATQPTNNARWRVRDNLPGVPAYCPIVCRTSIVRTAEIYNCAQRLRELEIEYGEDLLMRSAVWLSVKESSASFALEREEQHTDRIRRFAAVMEKRCGYYSNPLDEEVLTELQTEILGTQATHYGIRRSPVFVGSIDANFAPVVHYVAPHWDDISPMLAGLSAFAKRTVGQSPLLRAVVLSFGFIYIHPLADGNGRISRFLINDVLRRDGALPAPFILPISAAITNTAVNRRGYDRVLEIFSKPLMQYYLDQYHFGPKQVGADGIHYNLVFKAYEEARSAWRYPDLTEHVEYLAQVVDLTINQEMRKEASDLRDLRTARAQIKEVIEGPDSEIDRIIRSVRNNDGKLSNKLGKSFPLLQKPEIGPKIVQIIQTIFNTKPRL</sequence>
<keyword evidence="2" id="KW-1185">Reference proteome</keyword>
<protein>
    <submittedName>
        <fullName evidence="1">Uncharacterized conserved protein</fullName>
    </submittedName>
</protein>
<evidence type="ECO:0000313" key="1">
    <source>
        <dbReference type="EMBL" id="BBE09283.1"/>
    </source>
</evidence>
<proteinExistence type="predicted"/>
<name>A0A2Z6EUY6_9BURK</name>
<dbReference type="InterPro" id="IPR036597">
    <property type="entry name" value="Fido-like_dom_sf"/>
</dbReference>
<dbReference type="RefSeq" id="WP_045362211.1">
    <property type="nucleotide sequence ID" value="NZ_AP018150.1"/>
</dbReference>
<dbReference type="InterPro" id="IPR003812">
    <property type="entry name" value="Fido"/>
</dbReference>
<dbReference type="PROSITE" id="PS51459">
    <property type="entry name" value="FIDO"/>
    <property type="match status" value="1"/>
</dbReference>
<evidence type="ECO:0000313" key="2">
    <source>
        <dbReference type="Proteomes" id="UP000282597"/>
    </source>
</evidence>
<dbReference type="InterPro" id="IPR040198">
    <property type="entry name" value="Fido_containing"/>
</dbReference>
<dbReference type="Gene3D" id="1.10.3290.10">
    <property type="entry name" value="Fido-like domain"/>
    <property type="match status" value="1"/>
</dbReference>
<dbReference type="Pfam" id="PF02661">
    <property type="entry name" value="Fic"/>
    <property type="match status" value="1"/>
</dbReference>
<dbReference type="SUPFAM" id="SSF140931">
    <property type="entry name" value="Fic-like"/>
    <property type="match status" value="1"/>
</dbReference>
<dbReference type="Proteomes" id="UP000282597">
    <property type="component" value="Chromosome"/>
</dbReference>
<dbReference type="KEGG" id="mcys:MCB1EB_1122"/>
<organism evidence="1 2">
    <name type="scientific">Mycoavidus cysteinexigens</name>
    <dbReference type="NCBI Taxonomy" id="1553431"/>
    <lineage>
        <taxon>Bacteria</taxon>
        <taxon>Pseudomonadati</taxon>
        <taxon>Pseudomonadota</taxon>
        <taxon>Betaproteobacteria</taxon>
        <taxon>Burkholderiales</taxon>
        <taxon>Burkholderiaceae</taxon>
        <taxon>Mycoavidus</taxon>
    </lineage>
</organism>
<gene>
    <name evidence="1" type="ORF">MCB1EB_1122</name>
</gene>
<dbReference type="AlphaFoldDB" id="A0A2Z6EUY6"/>
<dbReference type="PANTHER" id="PTHR13504">
    <property type="entry name" value="FIDO DOMAIN-CONTAINING PROTEIN DDB_G0283145"/>
    <property type="match status" value="1"/>
</dbReference>